<dbReference type="PANTHER" id="PTHR47991">
    <property type="entry name" value="OXOGLUTARATE/IRON-DEPENDENT DIOXYGENASE"/>
    <property type="match status" value="1"/>
</dbReference>
<dbReference type="PROSITE" id="PS51471">
    <property type="entry name" value="FE2OG_OXY"/>
    <property type="match status" value="1"/>
</dbReference>
<dbReference type="InterPro" id="IPR026992">
    <property type="entry name" value="DIOX_N"/>
</dbReference>
<dbReference type="AlphaFoldDB" id="A0A068UF68"/>
<dbReference type="EMBL" id="HG739104">
    <property type="protein sequence ID" value="CDP06253.1"/>
    <property type="molecule type" value="Genomic_DNA"/>
</dbReference>
<feature type="domain" description="Fe2OG dioxygenase" evidence="5">
    <location>
        <begin position="126"/>
        <end position="225"/>
    </location>
</feature>
<dbReference type="PhylomeDB" id="A0A068UF68"/>
<evidence type="ECO:0000313" key="6">
    <source>
        <dbReference type="EMBL" id="CDP06253.1"/>
    </source>
</evidence>
<dbReference type="STRING" id="49390.A0A068UF68"/>
<keyword evidence="4" id="KW-0560">Oxidoreductase</keyword>
<gene>
    <name evidence="6" type="ORF">GSCOC_T00022977001</name>
</gene>
<proteinExistence type="inferred from homology"/>
<dbReference type="InterPro" id="IPR005123">
    <property type="entry name" value="Oxoglu/Fe-dep_dioxygenase_dom"/>
</dbReference>
<dbReference type="InterPro" id="IPR044861">
    <property type="entry name" value="IPNS-like_FE2OG_OXY"/>
</dbReference>
<dbReference type="InterPro" id="IPR027443">
    <property type="entry name" value="IPNS-like_sf"/>
</dbReference>
<evidence type="ECO:0000256" key="1">
    <source>
        <dbReference type="ARBA" id="ARBA00008056"/>
    </source>
</evidence>
<dbReference type="InterPro" id="IPR050295">
    <property type="entry name" value="Plant_2OG-oxidoreductases"/>
</dbReference>
<keyword evidence="7" id="KW-1185">Reference proteome</keyword>
<protein>
    <recommendedName>
        <fullName evidence="5">Fe2OG dioxygenase domain-containing protein</fullName>
    </recommendedName>
</protein>
<dbReference type="Pfam" id="PF14226">
    <property type="entry name" value="DIOX_N"/>
    <property type="match status" value="1"/>
</dbReference>
<dbReference type="OrthoDB" id="288590at2759"/>
<organism evidence="6 7">
    <name type="scientific">Coffea canephora</name>
    <name type="common">Robusta coffee</name>
    <dbReference type="NCBI Taxonomy" id="49390"/>
    <lineage>
        <taxon>Eukaryota</taxon>
        <taxon>Viridiplantae</taxon>
        <taxon>Streptophyta</taxon>
        <taxon>Embryophyta</taxon>
        <taxon>Tracheophyta</taxon>
        <taxon>Spermatophyta</taxon>
        <taxon>Magnoliopsida</taxon>
        <taxon>eudicotyledons</taxon>
        <taxon>Gunneridae</taxon>
        <taxon>Pentapetalae</taxon>
        <taxon>asterids</taxon>
        <taxon>lamiids</taxon>
        <taxon>Gentianales</taxon>
        <taxon>Rubiaceae</taxon>
        <taxon>Ixoroideae</taxon>
        <taxon>Gardenieae complex</taxon>
        <taxon>Bertiereae - Coffeeae clade</taxon>
        <taxon>Coffeeae</taxon>
        <taxon>Coffea</taxon>
    </lineage>
</organism>
<dbReference type="GO" id="GO:0016706">
    <property type="term" value="F:2-oxoglutarate-dependent dioxygenase activity"/>
    <property type="evidence" value="ECO:0007669"/>
    <property type="project" value="UniProtKB-ARBA"/>
</dbReference>
<dbReference type="Proteomes" id="UP000295252">
    <property type="component" value="Chromosome VIII"/>
</dbReference>
<dbReference type="InParanoid" id="A0A068UF68"/>
<dbReference type="Gramene" id="CDP06253">
    <property type="protein sequence ID" value="CDP06253"/>
    <property type="gene ID" value="GSCOC_T00022977001"/>
</dbReference>
<dbReference type="Gene3D" id="2.60.120.330">
    <property type="entry name" value="B-lactam Antibiotic, Isopenicillin N Synthase, Chain"/>
    <property type="match status" value="1"/>
</dbReference>
<dbReference type="GO" id="GO:0046872">
    <property type="term" value="F:metal ion binding"/>
    <property type="evidence" value="ECO:0007669"/>
    <property type="project" value="UniProtKB-KW"/>
</dbReference>
<dbReference type="OMA" id="YSEYIMA"/>
<keyword evidence="3 4" id="KW-0408">Iron</keyword>
<name>A0A068UF68_COFCA</name>
<dbReference type="SUPFAM" id="SSF51197">
    <property type="entry name" value="Clavaminate synthase-like"/>
    <property type="match status" value="1"/>
</dbReference>
<sequence length="260" mass="29514">MAKLHRACKEWGFFQLINHGATTVIEKMKLVTEDFFKLPLQPWIWSYICGIRGYGQKLDWGDMLFLRALPVSQRNMRFSPTTPISFKATMDEYSLQMHKVCITLFKLMGANLGVDPDKLCSIYQDGIQGIRMNYYPPCQQADKVIGLTPHSDATRLTLLVQVNDVQGLQIKKSDTWVPIKPIPGAIIINIGDIMEMSNEEYSSIEHRAIVDFHKERLSIAAFHGTNFTAKVGPLADLVKEIGPQYKTTETESLLRLYLSS</sequence>
<dbReference type="GO" id="GO:0002238">
    <property type="term" value="P:response to molecule of fungal origin"/>
    <property type="evidence" value="ECO:0007669"/>
    <property type="project" value="UniProtKB-ARBA"/>
</dbReference>
<keyword evidence="2 4" id="KW-0479">Metal-binding</keyword>
<reference evidence="7" key="1">
    <citation type="journal article" date="2014" name="Science">
        <title>The coffee genome provides insight into the convergent evolution of caffeine biosynthesis.</title>
        <authorList>
            <person name="Denoeud F."/>
            <person name="Carretero-Paulet L."/>
            <person name="Dereeper A."/>
            <person name="Droc G."/>
            <person name="Guyot R."/>
            <person name="Pietrella M."/>
            <person name="Zheng C."/>
            <person name="Alberti A."/>
            <person name="Anthony F."/>
            <person name="Aprea G."/>
            <person name="Aury J.M."/>
            <person name="Bento P."/>
            <person name="Bernard M."/>
            <person name="Bocs S."/>
            <person name="Campa C."/>
            <person name="Cenci A."/>
            <person name="Combes M.C."/>
            <person name="Crouzillat D."/>
            <person name="Da Silva C."/>
            <person name="Daddiego L."/>
            <person name="De Bellis F."/>
            <person name="Dussert S."/>
            <person name="Garsmeur O."/>
            <person name="Gayraud T."/>
            <person name="Guignon V."/>
            <person name="Jahn K."/>
            <person name="Jamilloux V."/>
            <person name="Joet T."/>
            <person name="Labadie K."/>
            <person name="Lan T."/>
            <person name="Leclercq J."/>
            <person name="Lepelley M."/>
            <person name="Leroy T."/>
            <person name="Li L.T."/>
            <person name="Librado P."/>
            <person name="Lopez L."/>
            <person name="Munoz A."/>
            <person name="Noel B."/>
            <person name="Pallavicini A."/>
            <person name="Perrotta G."/>
            <person name="Poncet V."/>
            <person name="Pot D."/>
            <person name="Priyono X."/>
            <person name="Rigoreau M."/>
            <person name="Rouard M."/>
            <person name="Rozas J."/>
            <person name="Tranchant-Dubreuil C."/>
            <person name="VanBuren R."/>
            <person name="Zhang Q."/>
            <person name="Andrade A.C."/>
            <person name="Argout X."/>
            <person name="Bertrand B."/>
            <person name="de Kochko A."/>
            <person name="Graziosi G."/>
            <person name="Henry R.J."/>
            <person name="Jayarama X."/>
            <person name="Ming R."/>
            <person name="Nagai C."/>
            <person name="Rounsley S."/>
            <person name="Sankoff D."/>
            <person name="Giuliano G."/>
            <person name="Albert V.A."/>
            <person name="Wincker P."/>
            <person name="Lashermes P."/>
        </authorList>
    </citation>
    <scope>NUCLEOTIDE SEQUENCE [LARGE SCALE GENOMIC DNA]</scope>
    <source>
        <strain evidence="7">cv. DH200-94</strain>
    </source>
</reference>
<dbReference type="FunFam" id="2.60.120.330:FF:000079">
    <property type="entry name" value="Protein SRG1"/>
    <property type="match status" value="1"/>
</dbReference>
<evidence type="ECO:0000256" key="2">
    <source>
        <dbReference type="ARBA" id="ARBA00022723"/>
    </source>
</evidence>
<dbReference type="Pfam" id="PF03171">
    <property type="entry name" value="2OG-FeII_Oxy"/>
    <property type="match status" value="1"/>
</dbReference>
<comment type="similarity">
    <text evidence="1 4">Belongs to the iron/ascorbate-dependent oxidoreductase family.</text>
</comment>
<evidence type="ECO:0000313" key="7">
    <source>
        <dbReference type="Proteomes" id="UP000295252"/>
    </source>
</evidence>
<evidence type="ECO:0000259" key="5">
    <source>
        <dbReference type="PROSITE" id="PS51471"/>
    </source>
</evidence>
<dbReference type="GO" id="GO:0009805">
    <property type="term" value="P:coumarin biosynthetic process"/>
    <property type="evidence" value="ECO:0007669"/>
    <property type="project" value="UniProtKB-ARBA"/>
</dbReference>
<accession>A0A068UF68</accession>
<evidence type="ECO:0000256" key="4">
    <source>
        <dbReference type="RuleBase" id="RU003682"/>
    </source>
</evidence>
<evidence type="ECO:0000256" key="3">
    <source>
        <dbReference type="ARBA" id="ARBA00023004"/>
    </source>
</evidence>